<evidence type="ECO:0000313" key="12">
    <source>
        <dbReference type="EMBL" id="MBA8801803.1"/>
    </source>
</evidence>
<evidence type="ECO:0000256" key="7">
    <source>
        <dbReference type="ARBA" id="ARBA00023157"/>
    </source>
</evidence>
<dbReference type="InterPro" id="IPR029058">
    <property type="entry name" value="AB_hydrolase_fold"/>
</dbReference>
<dbReference type="CDD" id="cd00198">
    <property type="entry name" value="vWFA"/>
    <property type="match status" value="1"/>
</dbReference>
<evidence type="ECO:0000256" key="1">
    <source>
        <dbReference type="ARBA" id="ARBA00004613"/>
    </source>
</evidence>
<reference evidence="12 13" key="1">
    <citation type="submission" date="2020-07" db="EMBL/GenBank/DDBJ databases">
        <title>Sequencing the genomes of 1000 actinobacteria strains.</title>
        <authorList>
            <person name="Klenk H.-P."/>
        </authorList>
    </citation>
    <scope>NUCLEOTIDE SEQUENCE [LARGE SCALE GENOMIC DNA]</scope>
    <source>
        <strain evidence="12 13">DSM 21349</strain>
    </source>
</reference>
<gene>
    <name evidence="12" type="ORF">FB382_000094</name>
</gene>
<keyword evidence="5 10" id="KW-0732">Signal</keyword>
<feature type="transmembrane region" description="Helical" evidence="9">
    <location>
        <begin position="741"/>
        <end position="760"/>
    </location>
</feature>
<dbReference type="SMART" id="SM01110">
    <property type="entry name" value="Cutinase"/>
    <property type="match status" value="1"/>
</dbReference>
<dbReference type="RefSeq" id="WP_182535841.1">
    <property type="nucleotide sequence ID" value="NZ_JACGXA010000001.1"/>
</dbReference>
<dbReference type="EMBL" id="JACGXA010000001">
    <property type="protein sequence ID" value="MBA8801803.1"/>
    <property type="molecule type" value="Genomic_DNA"/>
</dbReference>
<evidence type="ECO:0000256" key="5">
    <source>
        <dbReference type="ARBA" id="ARBA00022729"/>
    </source>
</evidence>
<evidence type="ECO:0000259" key="11">
    <source>
        <dbReference type="PROSITE" id="PS50234"/>
    </source>
</evidence>
<accession>A0A7W3IWC8</accession>
<keyword evidence="3" id="KW-0719">Serine esterase</keyword>
<feature type="region of interest" description="Disordered" evidence="8">
    <location>
        <begin position="57"/>
        <end position="79"/>
    </location>
</feature>
<comment type="caution">
    <text evidence="12">The sequence shown here is derived from an EMBL/GenBank/DDBJ whole genome shotgun (WGS) entry which is preliminary data.</text>
</comment>
<evidence type="ECO:0000256" key="6">
    <source>
        <dbReference type="ARBA" id="ARBA00022801"/>
    </source>
</evidence>
<protein>
    <recommendedName>
        <fullName evidence="11">VWFA domain-containing protein</fullName>
    </recommendedName>
</protein>
<dbReference type="InterPro" id="IPR000675">
    <property type="entry name" value="Cutinase/axe"/>
</dbReference>
<dbReference type="PROSITE" id="PS50234">
    <property type="entry name" value="VWFA"/>
    <property type="match status" value="1"/>
</dbReference>
<name>A0A7W3IWC8_9ACTN</name>
<evidence type="ECO:0000256" key="4">
    <source>
        <dbReference type="ARBA" id="ARBA00022525"/>
    </source>
</evidence>
<dbReference type="AlphaFoldDB" id="A0A7W3IWC8"/>
<dbReference type="Pfam" id="PF18911">
    <property type="entry name" value="PKD_4"/>
    <property type="match status" value="1"/>
</dbReference>
<evidence type="ECO:0000313" key="13">
    <source>
        <dbReference type="Proteomes" id="UP000580910"/>
    </source>
</evidence>
<feature type="signal peptide" evidence="10">
    <location>
        <begin position="1"/>
        <end position="28"/>
    </location>
</feature>
<evidence type="ECO:0000256" key="2">
    <source>
        <dbReference type="ARBA" id="ARBA00007534"/>
    </source>
</evidence>
<dbReference type="PANTHER" id="PTHR33630">
    <property type="entry name" value="CUTINASE RV1984C-RELATED-RELATED"/>
    <property type="match status" value="1"/>
</dbReference>
<keyword evidence="9" id="KW-0472">Membrane</keyword>
<dbReference type="PANTHER" id="PTHR33630:SF9">
    <property type="entry name" value="CUTINASE 4"/>
    <property type="match status" value="1"/>
</dbReference>
<evidence type="ECO:0000256" key="3">
    <source>
        <dbReference type="ARBA" id="ARBA00022487"/>
    </source>
</evidence>
<proteinExistence type="inferred from homology"/>
<dbReference type="SUPFAM" id="SSF49299">
    <property type="entry name" value="PKD domain"/>
    <property type="match status" value="1"/>
</dbReference>
<dbReference type="Gene3D" id="2.60.40.10">
    <property type="entry name" value="Immunoglobulins"/>
    <property type="match status" value="1"/>
</dbReference>
<dbReference type="InterPro" id="IPR000601">
    <property type="entry name" value="PKD_dom"/>
</dbReference>
<keyword evidence="4" id="KW-0964">Secreted</keyword>
<keyword evidence="13" id="KW-1185">Reference proteome</keyword>
<organism evidence="12 13">
    <name type="scientific">Nocardioides ginsengisegetis</name>
    <dbReference type="NCBI Taxonomy" id="661491"/>
    <lineage>
        <taxon>Bacteria</taxon>
        <taxon>Bacillati</taxon>
        <taxon>Actinomycetota</taxon>
        <taxon>Actinomycetes</taxon>
        <taxon>Propionibacteriales</taxon>
        <taxon>Nocardioidaceae</taxon>
        <taxon>Nocardioides</taxon>
    </lineage>
</organism>
<dbReference type="InterPro" id="IPR056861">
    <property type="entry name" value="HMCN1-like_VWA"/>
</dbReference>
<keyword evidence="9" id="KW-1133">Transmembrane helix</keyword>
<dbReference type="InterPro" id="IPR035986">
    <property type="entry name" value="PKD_dom_sf"/>
</dbReference>
<keyword evidence="9" id="KW-0812">Transmembrane</keyword>
<dbReference type="SUPFAM" id="SSF53300">
    <property type="entry name" value="vWA-like"/>
    <property type="match status" value="1"/>
</dbReference>
<dbReference type="SUPFAM" id="SSF53474">
    <property type="entry name" value="alpha/beta-Hydrolases"/>
    <property type="match status" value="1"/>
</dbReference>
<comment type="subcellular location">
    <subcellularLocation>
        <location evidence="1">Secreted</location>
    </subcellularLocation>
</comment>
<keyword evidence="7" id="KW-1015">Disulfide bond</keyword>
<dbReference type="GO" id="GO:0005975">
    <property type="term" value="P:carbohydrate metabolic process"/>
    <property type="evidence" value="ECO:0007669"/>
    <property type="project" value="UniProtKB-ARBA"/>
</dbReference>
<keyword evidence="6" id="KW-0378">Hydrolase</keyword>
<dbReference type="SMART" id="SM00327">
    <property type="entry name" value="VWA"/>
    <property type="match status" value="1"/>
</dbReference>
<sequence>MSATLWLRAATLVALMLGTLGLTPAGVAATTPTVGTSGTATDTSCAQVIVYVVRGSGEAPQPGDADGLDDPGSYADTWDAFDPVDPDTGGSSIDAGDLLDLTSEGKPTVPTRTPFLYDLVEKIHERVGGQVRLSWSPVRYRAIPATIKEAPLWLIGGYGASVSSGVRQLHHDLERQWELCGTRTRYVLAGYSQGADVVTSYLRGRIVTQTVGTAVTRAFLAPSAKIAGQIAAVALIADPNHDPQDAESYSDVDKRLAQTRGLKGIFRGVPRTLAGITDSFCIAGDLVCGQGTIPSDSSRGIPIHSSAYRDFVRHPVSCAVGDETISDESAITCMADRVVWRLGVRNLVLHPPGEAESAPGLAGRDVAFFIDTTGSMSDDIDAARRFAENQAGRIVALDGRVALVQYRDSVDTTPVEIVTPFTSDMAQFQDGLSTLYADGGGDDPEGLLHALMTGMNQLSWQYGASKAAVILTDADFHEPDLTGGETIAQVERRSLQIDPINIFPVVDGGRGYFELARRTSGQVILNHDGRTEEALGTALDTIADRPTALLTNGTYVAAAGRSIHFDASASSAVVGSIREFRWDFDGDGTTDDVTTSPTVDHTYPPGYSGLMQVLVVDDQGRGSNASAAVLVDETPVPGLVPRVPGATSMTADARIADDHVRLAVSWSSGAAEPERWVVSVDGDPVDVLPGSARETHDEVLFQKDPWRVTVTPMDADGNYGPSVSARLAPLTALPAWYARPLVWSSAGGGFAIALVLLLWLPRRGRPLVGPQMEVP</sequence>
<dbReference type="InterPro" id="IPR013783">
    <property type="entry name" value="Ig-like_fold"/>
</dbReference>
<dbReference type="Proteomes" id="UP000580910">
    <property type="component" value="Unassembled WGS sequence"/>
</dbReference>
<dbReference type="GO" id="GO:0052689">
    <property type="term" value="F:carboxylic ester hydrolase activity"/>
    <property type="evidence" value="ECO:0007669"/>
    <property type="project" value="UniProtKB-KW"/>
</dbReference>
<dbReference type="Pfam" id="PF25106">
    <property type="entry name" value="VWA_4"/>
    <property type="match status" value="1"/>
</dbReference>
<evidence type="ECO:0000256" key="9">
    <source>
        <dbReference type="SAM" id="Phobius"/>
    </source>
</evidence>
<feature type="chain" id="PRO_5039248528" description="VWFA domain-containing protein" evidence="10">
    <location>
        <begin position="29"/>
        <end position="775"/>
    </location>
</feature>
<dbReference type="InterPro" id="IPR002035">
    <property type="entry name" value="VWF_A"/>
</dbReference>
<dbReference type="Pfam" id="PF01083">
    <property type="entry name" value="Cutinase"/>
    <property type="match status" value="1"/>
</dbReference>
<evidence type="ECO:0000256" key="10">
    <source>
        <dbReference type="SAM" id="SignalP"/>
    </source>
</evidence>
<feature type="domain" description="VWFA" evidence="11">
    <location>
        <begin position="365"/>
        <end position="542"/>
    </location>
</feature>
<comment type="similarity">
    <text evidence="2">Belongs to the cutinase family.</text>
</comment>
<evidence type="ECO:0000256" key="8">
    <source>
        <dbReference type="SAM" id="MobiDB-lite"/>
    </source>
</evidence>
<dbReference type="InterPro" id="IPR036465">
    <property type="entry name" value="vWFA_dom_sf"/>
</dbReference>
<dbReference type="Gene3D" id="3.40.50.1820">
    <property type="entry name" value="alpha/beta hydrolase"/>
    <property type="match status" value="1"/>
</dbReference>
<dbReference type="Gene3D" id="3.40.50.410">
    <property type="entry name" value="von Willebrand factor, type A domain"/>
    <property type="match status" value="1"/>
</dbReference>